<dbReference type="EMBL" id="CAXITT010000955">
    <property type="protein sequence ID" value="CAL1547348.1"/>
    <property type="molecule type" value="Genomic_DNA"/>
</dbReference>
<dbReference type="Proteomes" id="UP001497497">
    <property type="component" value="Unassembled WGS sequence"/>
</dbReference>
<protein>
    <recommendedName>
        <fullName evidence="2">Apolipoprotein D</fullName>
    </recommendedName>
</protein>
<dbReference type="GO" id="GO:0006629">
    <property type="term" value="P:lipid metabolic process"/>
    <property type="evidence" value="ECO:0007669"/>
    <property type="project" value="TreeGrafter"/>
</dbReference>
<keyword evidence="9" id="KW-0873">Pyrrolidone carboxylic acid</keyword>
<dbReference type="PRINTS" id="PR01219">
    <property type="entry name" value="APOLIPOPROTD"/>
</dbReference>
<evidence type="ECO:0000259" key="10">
    <source>
        <dbReference type="Pfam" id="PF08212"/>
    </source>
</evidence>
<dbReference type="SUPFAM" id="SSF50814">
    <property type="entry name" value="Lipocalins"/>
    <property type="match status" value="1"/>
</dbReference>
<sequence length="240" mass="27068">MTVCFTLQKTPCQYPALTTTVTLHDILSSLLHRNHCNPRRPLNSLESSRETMISCPKKVLAVLFVGVLTSVTLGQVPHVGKCPVVETQATLNVTQYLGKWYEIQRFPAIFEKGSCVRAEYSLKANGRVKVDNRYIESGYETHALGEAWVPDPKYPAVLNVQFNQAIPPAQYKVIETDYESYSLVFSCEDVAGIIDFQFAWILSRKLTLPDDLVTRLKQKLQSYQVDVTAFIVSDQTNCPM</sequence>
<evidence type="ECO:0000256" key="1">
    <source>
        <dbReference type="ARBA" id="ARBA00004613"/>
    </source>
</evidence>
<dbReference type="PRINTS" id="PR02058">
    <property type="entry name" value="APODVERTBRTE"/>
</dbReference>
<dbReference type="Pfam" id="PF08212">
    <property type="entry name" value="Lipocalin_2"/>
    <property type="match status" value="1"/>
</dbReference>
<dbReference type="PANTHER" id="PTHR10612">
    <property type="entry name" value="APOLIPOPROTEIN D"/>
    <property type="match status" value="1"/>
</dbReference>
<dbReference type="GO" id="GO:0005737">
    <property type="term" value="C:cytoplasm"/>
    <property type="evidence" value="ECO:0007669"/>
    <property type="project" value="TreeGrafter"/>
</dbReference>
<evidence type="ECO:0000256" key="3">
    <source>
        <dbReference type="ARBA" id="ARBA00022448"/>
    </source>
</evidence>
<evidence type="ECO:0000256" key="2">
    <source>
        <dbReference type="ARBA" id="ARBA00019890"/>
    </source>
</evidence>
<name>A0AAV2IMD6_LYMST</name>
<comment type="caution">
    <text evidence="11">The sequence shown here is derived from an EMBL/GenBank/DDBJ whole genome shotgun (WGS) entry which is preliminary data.</text>
</comment>
<dbReference type="PANTHER" id="PTHR10612:SF34">
    <property type="entry name" value="APOLIPOPROTEIN D"/>
    <property type="match status" value="1"/>
</dbReference>
<dbReference type="FunFam" id="2.40.128.20:FF:000003">
    <property type="entry name" value="Apolipoprotein D"/>
    <property type="match status" value="1"/>
</dbReference>
<evidence type="ECO:0000256" key="8">
    <source>
        <dbReference type="ARBA" id="ARBA00023180"/>
    </source>
</evidence>
<evidence type="ECO:0000256" key="6">
    <source>
        <dbReference type="ARBA" id="ARBA00023121"/>
    </source>
</evidence>
<dbReference type="InterPro" id="IPR002969">
    <property type="entry name" value="ApolipopD"/>
</dbReference>
<reference evidence="11 12" key="1">
    <citation type="submission" date="2024-04" db="EMBL/GenBank/DDBJ databases">
        <authorList>
            <consortium name="Genoscope - CEA"/>
            <person name="William W."/>
        </authorList>
    </citation>
    <scope>NUCLEOTIDE SEQUENCE [LARGE SCALE GENOMIC DNA]</scope>
</reference>
<dbReference type="InterPro" id="IPR000566">
    <property type="entry name" value="Lipocln_cytosolic_FA-bd_dom"/>
</dbReference>
<gene>
    <name evidence="11" type="ORF">GSLYS_00020673001</name>
</gene>
<keyword evidence="5" id="KW-0732">Signal</keyword>
<dbReference type="InterPro" id="IPR022272">
    <property type="entry name" value="Lipocalin_CS"/>
</dbReference>
<dbReference type="InterPro" id="IPR012674">
    <property type="entry name" value="Calycin"/>
</dbReference>
<keyword evidence="12" id="KW-1185">Reference proteome</keyword>
<evidence type="ECO:0000313" key="11">
    <source>
        <dbReference type="EMBL" id="CAL1547348.1"/>
    </source>
</evidence>
<feature type="domain" description="Lipocalin/cytosolic fatty-acid binding" evidence="10">
    <location>
        <begin position="91"/>
        <end position="233"/>
    </location>
</feature>
<keyword evidence="4" id="KW-0964">Secreted</keyword>
<dbReference type="AlphaFoldDB" id="A0AAV2IMD6"/>
<evidence type="ECO:0000256" key="9">
    <source>
        <dbReference type="ARBA" id="ARBA00023283"/>
    </source>
</evidence>
<dbReference type="GO" id="GO:0006869">
    <property type="term" value="P:lipid transport"/>
    <property type="evidence" value="ECO:0007669"/>
    <property type="project" value="InterPro"/>
</dbReference>
<dbReference type="CDD" id="cd19437">
    <property type="entry name" value="lipocalin_apoD-like"/>
    <property type="match status" value="1"/>
</dbReference>
<proteinExistence type="predicted"/>
<evidence type="ECO:0000256" key="5">
    <source>
        <dbReference type="ARBA" id="ARBA00022729"/>
    </source>
</evidence>
<evidence type="ECO:0000256" key="4">
    <source>
        <dbReference type="ARBA" id="ARBA00022525"/>
    </source>
</evidence>
<organism evidence="11 12">
    <name type="scientific">Lymnaea stagnalis</name>
    <name type="common">Great pond snail</name>
    <name type="synonym">Helix stagnalis</name>
    <dbReference type="NCBI Taxonomy" id="6523"/>
    <lineage>
        <taxon>Eukaryota</taxon>
        <taxon>Metazoa</taxon>
        <taxon>Spiralia</taxon>
        <taxon>Lophotrochozoa</taxon>
        <taxon>Mollusca</taxon>
        <taxon>Gastropoda</taxon>
        <taxon>Heterobranchia</taxon>
        <taxon>Euthyneura</taxon>
        <taxon>Panpulmonata</taxon>
        <taxon>Hygrophila</taxon>
        <taxon>Lymnaeoidea</taxon>
        <taxon>Lymnaeidae</taxon>
        <taxon>Lymnaea</taxon>
    </lineage>
</organism>
<keyword evidence="6" id="KW-0446">Lipid-binding</keyword>
<dbReference type="GO" id="GO:0007420">
    <property type="term" value="P:brain development"/>
    <property type="evidence" value="ECO:0007669"/>
    <property type="project" value="InterPro"/>
</dbReference>
<dbReference type="GO" id="GO:0000302">
    <property type="term" value="P:response to reactive oxygen species"/>
    <property type="evidence" value="ECO:0007669"/>
    <property type="project" value="TreeGrafter"/>
</dbReference>
<dbReference type="GO" id="GO:0005576">
    <property type="term" value="C:extracellular region"/>
    <property type="evidence" value="ECO:0007669"/>
    <property type="project" value="UniProtKB-SubCell"/>
</dbReference>
<evidence type="ECO:0000256" key="7">
    <source>
        <dbReference type="ARBA" id="ARBA00023157"/>
    </source>
</evidence>
<dbReference type="Gene3D" id="2.40.128.20">
    <property type="match status" value="1"/>
</dbReference>
<keyword evidence="3" id="KW-0813">Transport</keyword>
<keyword evidence="7" id="KW-1015">Disulfide bond</keyword>
<dbReference type="PROSITE" id="PS00213">
    <property type="entry name" value="LIPOCALIN"/>
    <property type="match status" value="1"/>
</dbReference>
<comment type="subcellular location">
    <subcellularLocation>
        <location evidence="1">Secreted</location>
    </subcellularLocation>
</comment>
<evidence type="ECO:0000313" key="12">
    <source>
        <dbReference type="Proteomes" id="UP001497497"/>
    </source>
</evidence>
<keyword evidence="8" id="KW-0325">Glycoprotein</keyword>
<dbReference type="GO" id="GO:0008289">
    <property type="term" value="F:lipid binding"/>
    <property type="evidence" value="ECO:0007669"/>
    <property type="project" value="UniProtKB-KW"/>
</dbReference>
<dbReference type="InterPro" id="IPR026222">
    <property type="entry name" value="ApoD_vertbrte"/>
</dbReference>
<dbReference type="GO" id="GO:0042246">
    <property type="term" value="P:tissue regeneration"/>
    <property type="evidence" value="ECO:0007669"/>
    <property type="project" value="InterPro"/>
</dbReference>
<accession>A0AAV2IMD6</accession>